<dbReference type="NCBIfam" id="TIGR00251">
    <property type="entry name" value="DUF167 family protein"/>
    <property type="match status" value="1"/>
</dbReference>
<dbReference type="InterPro" id="IPR003746">
    <property type="entry name" value="DUF167"/>
</dbReference>
<name>C8X3F1_DESRD</name>
<dbReference type="RefSeq" id="WP_015752091.1">
    <property type="nucleotide sequence ID" value="NC_013223.1"/>
</dbReference>
<accession>C8X3F1</accession>
<dbReference type="InterPro" id="IPR036591">
    <property type="entry name" value="YggU-like_sf"/>
</dbReference>
<dbReference type="HOGENOM" id="CLU_130694_6_2_7"/>
<dbReference type="EMBL" id="CP001734">
    <property type="protein sequence ID" value="ACV68948.1"/>
    <property type="molecule type" value="Genomic_DNA"/>
</dbReference>
<dbReference type="eggNOG" id="COG1872">
    <property type="taxonomic scope" value="Bacteria"/>
</dbReference>
<dbReference type="PANTHER" id="PTHR13420">
    <property type="entry name" value="UPF0235 PROTEIN C15ORF40"/>
    <property type="match status" value="1"/>
</dbReference>
<dbReference type="SUPFAM" id="SSF69786">
    <property type="entry name" value="YggU-like"/>
    <property type="match status" value="1"/>
</dbReference>
<gene>
    <name evidence="3" type="ordered locus">Dret_1664</name>
</gene>
<protein>
    <recommendedName>
        <fullName evidence="2">UPF0235 protein Dret_1664</fullName>
    </recommendedName>
</protein>
<reference evidence="4" key="1">
    <citation type="submission" date="2009-09" db="EMBL/GenBank/DDBJ databases">
        <title>The complete chromosome of Desulfohalobium retbaense DSM 5692.</title>
        <authorList>
            <consortium name="US DOE Joint Genome Institute (JGI-PGF)"/>
            <person name="Lucas S."/>
            <person name="Copeland A."/>
            <person name="Lapidus A."/>
            <person name="Glavina del Rio T."/>
            <person name="Dalin E."/>
            <person name="Tice H."/>
            <person name="Bruce D."/>
            <person name="Goodwin L."/>
            <person name="Pitluck S."/>
            <person name="Kyrpides N."/>
            <person name="Mavromatis K."/>
            <person name="Ivanova N."/>
            <person name="Mikhailova N."/>
            <person name="Munk A.C."/>
            <person name="Brettin T."/>
            <person name="Detter J.C."/>
            <person name="Han C."/>
            <person name="Tapia R."/>
            <person name="Larimer F."/>
            <person name="Land M."/>
            <person name="Hauser L."/>
            <person name="Markowitz V."/>
            <person name="Cheng J.-F."/>
            <person name="Hugenholtz P."/>
            <person name="Woyke T."/>
            <person name="Wu D."/>
            <person name="Spring S."/>
            <person name="Klenk H.-P."/>
            <person name="Eisen J.A."/>
        </authorList>
    </citation>
    <scope>NUCLEOTIDE SEQUENCE [LARGE SCALE GENOMIC DNA]</scope>
    <source>
        <strain evidence="4">DSM 5692</strain>
    </source>
</reference>
<dbReference type="PANTHER" id="PTHR13420:SF7">
    <property type="entry name" value="UPF0235 PROTEIN C15ORF40"/>
    <property type="match status" value="1"/>
</dbReference>
<organism evidence="3 4">
    <name type="scientific">Desulfohalobium retbaense (strain ATCC 49708 / DSM 5692 / JCM 16813 / HR100)</name>
    <dbReference type="NCBI Taxonomy" id="485915"/>
    <lineage>
        <taxon>Bacteria</taxon>
        <taxon>Pseudomonadati</taxon>
        <taxon>Thermodesulfobacteriota</taxon>
        <taxon>Desulfovibrionia</taxon>
        <taxon>Desulfovibrionales</taxon>
        <taxon>Desulfohalobiaceae</taxon>
        <taxon>Desulfohalobium</taxon>
    </lineage>
</organism>
<dbReference type="KEGG" id="drt:Dret_1664"/>
<dbReference type="Pfam" id="PF02594">
    <property type="entry name" value="DUF167"/>
    <property type="match status" value="1"/>
</dbReference>
<dbReference type="AlphaFoldDB" id="C8X3F1"/>
<dbReference type="SMART" id="SM01152">
    <property type="entry name" value="DUF167"/>
    <property type="match status" value="1"/>
</dbReference>
<proteinExistence type="inferred from homology"/>
<dbReference type="STRING" id="485915.Dret_1664"/>
<dbReference type="GO" id="GO:0005737">
    <property type="term" value="C:cytoplasm"/>
    <property type="evidence" value="ECO:0007669"/>
    <property type="project" value="TreeGrafter"/>
</dbReference>
<evidence type="ECO:0000313" key="4">
    <source>
        <dbReference type="Proteomes" id="UP000001052"/>
    </source>
</evidence>
<evidence type="ECO:0000256" key="1">
    <source>
        <dbReference type="ARBA" id="ARBA00010364"/>
    </source>
</evidence>
<reference evidence="3 4" key="2">
    <citation type="journal article" date="2010" name="Stand. Genomic Sci.">
        <title>Complete genome sequence of Desulfohalobium retbaense type strain (HR(100)).</title>
        <authorList>
            <person name="Spring S."/>
            <person name="Nolan M."/>
            <person name="Lapidus A."/>
            <person name="Glavina Del Rio T."/>
            <person name="Copeland A."/>
            <person name="Tice H."/>
            <person name="Cheng J.F."/>
            <person name="Lucas S."/>
            <person name="Land M."/>
            <person name="Chen F."/>
            <person name="Bruce D."/>
            <person name="Goodwin L."/>
            <person name="Pitluck S."/>
            <person name="Ivanova N."/>
            <person name="Mavromatis K."/>
            <person name="Mikhailova N."/>
            <person name="Pati A."/>
            <person name="Chen A."/>
            <person name="Palaniappan K."/>
            <person name="Hauser L."/>
            <person name="Chang Y.J."/>
            <person name="Jeffries C.D."/>
            <person name="Munk C."/>
            <person name="Kiss H."/>
            <person name="Chain P."/>
            <person name="Han C."/>
            <person name="Brettin T."/>
            <person name="Detter J.C."/>
            <person name="Schuler E."/>
            <person name="Goker M."/>
            <person name="Rohde M."/>
            <person name="Bristow J."/>
            <person name="Eisen J.A."/>
            <person name="Markowitz V."/>
            <person name="Hugenholtz P."/>
            <person name="Kyrpides N.C."/>
            <person name="Klenk H.P."/>
        </authorList>
    </citation>
    <scope>NUCLEOTIDE SEQUENCE [LARGE SCALE GENOMIC DNA]</scope>
    <source>
        <strain evidence="3 4">DSM 5692</strain>
    </source>
</reference>
<comment type="similarity">
    <text evidence="1 2">Belongs to the UPF0235 family.</text>
</comment>
<sequence>MGKNDTVSKSPPYVEAAGEGKWRLRLWVQPKAKKTAVVGVYQDCLKIKLQAPPVDNKANQAVCRFVAARLGLRPADVDLGSGQASRKKTIVIASRDEPDWTLLTD</sequence>
<evidence type="ECO:0000256" key="2">
    <source>
        <dbReference type="HAMAP-Rule" id="MF_00634"/>
    </source>
</evidence>
<dbReference type="Proteomes" id="UP000001052">
    <property type="component" value="Chromosome"/>
</dbReference>
<evidence type="ECO:0000313" key="3">
    <source>
        <dbReference type="EMBL" id="ACV68948.1"/>
    </source>
</evidence>
<dbReference type="HAMAP" id="MF_00634">
    <property type="entry name" value="UPF0235"/>
    <property type="match status" value="1"/>
</dbReference>
<keyword evidence="4" id="KW-1185">Reference proteome</keyword>
<dbReference type="Gene3D" id="3.30.1200.10">
    <property type="entry name" value="YggU-like"/>
    <property type="match status" value="1"/>
</dbReference>
<dbReference type="OrthoDB" id="9800587at2"/>